<comment type="caution">
    <text evidence="1">The sequence shown here is derived from an EMBL/GenBank/DDBJ whole genome shotgun (WGS) entry which is preliminary data.</text>
</comment>
<reference evidence="2" key="1">
    <citation type="journal article" date="2023" name="G3 (Bethesda)">
        <title>Genome assembly and association tests identify interacting loci associated with vigor, precocity, and sex in interspecific pistachio rootstocks.</title>
        <authorList>
            <person name="Palmer W."/>
            <person name="Jacygrad E."/>
            <person name="Sagayaradj S."/>
            <person name="Cavanaugh K."/>
            <person name="Han R."/>
            <person name="Bertier L."/>
            <person name="Beede B."/>
            <person name="Kafkas S."/>
            <person name="Golino D."/>
            <person name="Preece J."/>
            <person name="Michelmore R."/>
        </authorList>
    </citation>
    <scope>NUCLEOTIDE SEQUENCE [LARGE SCALE GENOMIC DNA]</scope>
</reference>
<protein>
    <submittedName>
        <fullName evidence="1">Uncharacterized protein</fullName>
    </submittedName>
</protein>
<organism evidence="1 2">
    <name type="scientific">Pistacia atlantica</name>
    <dbReference type="NCBI Taxonomy" id="434234"/>
    <lineage>
        <taxon>Eukaryota</taxon>
        <taxon>Viridiplantae</taxon>
        <taxon>Streptophyta</taxon>
        <taxon>Embryophyta</taxon>
        <taxon>Tracheophyta</taxon>
        <taxon>Spermatophyta</taxon>
        <taxon>Magnoliopsida</taxon>
        <taxon>eudicotyledons</taxon>
        <taxon>Gunneridae</taxon>
        <taxon>Pentapetalae</taxon>
        <taxon>rosids</taxon>
        <taxon>malvids</taxon>
        <taxon>Sapindales</taxon>
        <taxon>Anacardiaceae</taxon>
        <taxon>Pistacia</taxon>
    </lineage>
</organism>
<gene>
    <name evidence="1" type="ORF">Patl1_02525</name>
</gene>
<proteinExistence type="predicted"/>
<name>A0ACC1CCC6_9ROSI</name>
<sequence length="850" mass="94475">MSATLAAIIGGAAGAVALVGIVIFLIWFCLYHKRSVSRNSETGSSDQSVQAGRNVGIELSVREVRPFAMEELSHATKNFSDKNLIGEGKFGEVYKGLLQDGMLVAIKKRPGAPSREFIDEVDNYSYAQEVSSQLLVVRMLVTPLISSPVAFSSLILSAIFRTDFYSQVHFVSSIHHRNLVTLLGYCQENNLQFLIYEYVPNGSVSVHLYGAGQVSRQKLEFKHRLSIALGAAKGDPLQNHQPHITFLCVGLAHLHSLIPRVVHKDFKTANVLVDENFIAKVADAGVRNFLGRTDVAGPSSQVTADEIFLAPEVKEFRRFSEKSDVYSFGVFLLELVSGREASDSLSSDSSKNLVELVQNSQDFSNISSIIDERLGNSFTTEGMEEFLQLIVRCLDPSSERRPSMSYVVMELDRTLEKEMSLTTVMGEGTPTVTLGSQSAMLQCLSINKSSSATTSLPTSPATLNLHAYPPLSQVYFEKVTISSLGTAGNSTEGSPGTSTQPSPAVNLTWEYSLTVQSNSYNEMWSKIHVLDPRNGNYHNHDQDQAEVQIEDASVDEDPHQLDLSHVLQPNRECVEEALRHARPNALTRLVSTYFNHSENTTNLCLLLHQSIYRARVLYGPLHELLDIFPVDHHSTSQSLFDKAFEVFIQFDCVDNPFPCPDAHNFQEMRRCFSELRQELDHNLRKSQSRVCLFRHPIRGTALCIIGTAVAVTITAAAVATHALLAVVVCPFCTAYLPCGVTKRGLAHVAQLDAAKKGTYVLNNDLDTIDRLVFRLYTGIEGDREVVRFGLERGRDKHSIQEVVKQLRKNQLNFADQLKDLEEHICLCFNTVNRTRSLLLREVHLHQTGSS</sequence>
<evidence type="ECO:0000313" key="2">
    <source>
        <dbReference type="Proteomes" id="UP001164250"/>
    </source>
</evidence>
<dbReference type="Proteomes" id="UP001164250">
    <property type="component" value="Chromosome 1"/>
</dbReference>
<keyword evidence="2" id="KW-1185">Reference proteome</keyword>
<evidence type="ECO:0000313" key="1">
    <source>
        <dbReference type="EMBL" id="KAJ0113223.1"/>
    </source>
</evidence>
<accession>A0ACC1CCC6</accession>
<dbReference type="EMBL" id="CM047897">
    <property type="protein sequence ID" value="KAJ0113223.1"/>
    <property type="molecule type" value="Genomic_DNA"/>
</dbReference>